<accession>L1QKY0</accession>
<name>L1QKY0_9CLOT</name>
<protein>
    <submittedName>
        <fullName evidence="1">Uncharacterized protein</fullName>
    </submittedName>
</protein>
<proteinExistence type="predicted"/>
<dbReference type="OrthoDB" id="1915835at2"/>
<dbReference type="AlphaFoldDB" id="L1QKY0"/>
<dbReference type="EMBL" id="AMEZ01000025">
    <property type="protein sequence ID" value="EKY28345.1"/>
    <property type="molecule type" value="Genomic_DNA"/>
</dbReference>
<sequence>MLYRVIIRKENKKYFFGKTYNNKKYKIMKNEYSKKLHLGSDIYFYAKRSEGLFIDTLIPISDEEAGVRDIR</sequence>
<evidence type="ECO:0000313" key="1">
    <source>
        <dbReference type="EMBL" id="EKY28345.1"/>
    </source>
</evidence>
<dbReference type="RefSeq" id="WP_005211412.1">
    <property type="nucleotide sequence ID" value="NZ_KB291617.1"/>
</dbReference>
<dbReference type="eggNOG" id="ENOG50324FT">
    <property type="taxonomic scope" value="Bacteria"/>
</dbReference>
<comment type="caution">
    <text evidence="1">The sequence shown here is derived from an EMBL/GenBank/DDBJ whole genome shotgun (WGS) entry which is preliminary data.</text>
</comment>
<evidence type="ECO:0000313" key="2">
    <source>
        <dbReference type="Proteomes" id="UP000010420"/>
    </source>
</evidence>
<reference evidence="1 2" key="1">
    <citation type="submission" date="2012-05" db="EMBL/GenBank/DDBJ databases">
        <authorList>
            <person name="Weinstock G."/>
            <person name="Sodergren E."/>
            <person name="Lobos E.A."/>
            <person name="Fulton L."/>
            <person name="Fulton R."/>
            <person name="Courtney L."/>
            <person name="Fronick C."/>
            <person name="O'Laughlin M."/>
            <person name="Godfrey J."/>
            <person name="Wilson R.M."/>
            <person name="Miner T."/>
            <person name="Farmer C."/>
            <person name="Delehaunty K."/>
            <person name="Cordes M."/>
            <person name="Minx P."/>
            <person name="Tomlinson C."/>
            <person name="Chen J."/>
            <person name="Wollam A."/>
            <person name="Pepin K.H."/>
            <person name="Bhonagiri V."/>
            <person name="Zhang X."/>
            <person name="Suruliraj S."/>
            <person name="Warren W."/>
            <person name="Mitreva M."/>
            <person name="Mardis E.R."/>
            <person name="Wilson R.K."/>
        </authorList>
    </citation>
    <scope>NUCLEOTIDE SEQUENCE [LARGE SCALE GENOMIC DNA]</scope>
    <source>
        <strain evidence="1 2">DSM 1785</strain>
    </source>
</reference>
<dbReference type="HOGENOM" id="CLU_2732862_0_0_9"/>
<dbReference type="PATRIC" id="fig|545697.3.peg.854"/>
<gene>
    <name evidence="1" type="ORF">HMPREF0216_00867</name>
</gene>
<dbReference type="STRING" id="545697.HMPREF0216_00867"/>
<organism evidence="1 2">
    <name type="scientific">Clostridium celatum DSM 1785</name>
    <dbReference type="NCBI Taxonomy" id="545697"/>
    <lineage>
        <taxon>Bacteria</taxon>
        <taxon>Bacillati</taxon>
        <taxon>Bacillota</taxon>
        <taxon>Clostridia</taxon>
        <taxon>Eubacteriales</taxon>
        <taxon>Clostridiaceae</taxon>
        <taxon>Clostridium</taxon>
    </lineage>
</organism>
<keyword evidence="2" id="KW-1185">Reference proteome</keyword>
<dbReference type="Proteomes" id="UP000010420">
    <property type="component" value="Unassembled WGS sequence"/>
</dbReference>